<dbReference type="GO" id="GO:0005886">
    <property type="term" value="C:plasma membrane"/>
    <property type="evidence" value="ECO:0007669"/>
    <property type="project" value="UniProtKB-SubCell"/>
</dbReference>
<evidence type="ECO:0000313" key="9">
    <source>
        <dbReference type="EMBL" id="MBK2065003.1"/>
    </source>
</evidence>
<reference evidence="9 10" key="1">
    <citation type="submission" date="2020-09" db="EMBL/GenBank/DDBJ databases">
        <title>Development of specific Francisella tularensis PCR assay based on in-depth characterization of family Francisellaceae.</title>
        <authorList>
            <person name="Ohrman C."/>
            <person name="Sahl J."/>
            <person name="Sjodin A."/>
            <person name="Uneklint I."/>
            <person name="Ballard R."/>
            <person name="Karlsson L."/>
            <person name="Mcdonough R."/>
            <person name="Sundell D."/>
            <person name="Soria K."/>
            <person name="Brindeflk B."/>
            <person name="Vallesi A."/>
            <person name="Ramirez-Paredes J.G."/>
            <person name="Colquhoun D."/>
            <person name="Myrtennas K."/>
            <person name="Birdsell D."/>
            <person name="Johansson A."/>
            <person name="Wagner D."/>
            <person name="Forsman M."/>
        </authorList>
    </citation>
    <scope>NUCLEOTIDE SEQUENCE [LARGE SCALE GENOMIC DNA]</scope>
    <source>
        <strain evidence="9 10">FSC1140</strain>
    </source>
</reference>
<organism evidence="9 10">
    <name type="scientific">Francisella noatunensis</name>
    <dbReference type="NCBI Taxonomy" id="657445"/>
    <lineage>
        <taxon>Bacteria</taxon>
        <taxon>Pseudomonadati</taxon>
        <taxon>Pseudomonadota</taxon>
        <taxon>Gammaproteobacteria</taxon>
        <taxon>Thiotrichales</taxon>
        <taxon>Francisellaceae</taxon>
        <taxon>Francisella</taxon>
    </lineage>
</organism>
<dbReference type="InterPro" id="IPR020846">
    <property type="entry name" value="MFS_dom"/>
</dbReference>
<keyword evidence="3" id="KW-1003">Cell membrane</keyword>
<evidence type="ECO:0000256" key="3">
    <source>
        <dbReference type="ARBA" id="ARBA00022475"/>
    </source>
</evidence>
<dbReference type="GO" id="GO:0022857">
    <property type="term" value="F:transmembrane transporter activity"/>
    <property type="evidence" value="ECO:0007669"/>
    <property type="project" value="InterPro"/>
</dbReference>
<evidence type="ECO:0000256" key="1">
    <source>
        <dbReference type="ARBA" id="ARBA00004651"/>
    </source>
</evidence>
<dbReference type="SUPFAM" id="SSF103473">
    <property type="entry name" value="MFS general substrate transporter"/>
    <property type="match status" value="1"/>
</dbReference>
<comment type="caution">
    <text evidence="9">The sequence shown here is derived from an EMBL/GenBank/DDBJ whole genome shotgun (WGS) entry which is preliminary data.</text>
</comment>
<keyword evidence="2" id="KW-0813">Transport</keyword>
<evidence type="ECO:0000256" key="4">
    <source>
        <dbReference type="ARBA" id="ARBA00022692"/>
    </source>
</evidence>
<dbReference type="InterPro" id="IPR050171">
    <property type="entry name" value="MFS_Transporters"/>
</dbReference>
<dbReference type="InterPro" id="IPR000109">
    <property type="entry name" value="POT_fam"/>
</dbReference>
<dbReference type="Gene3D" id="1.20.1250.20">
    <property type="entry name" value="MFS general substrate transporter like domains"/>
    <property type="match status" value="1"/>
</dbReference>
<keyword evidence="5 7" id="KW-1133">Transmembrane helix</keyword>
<dbReference type="Proteomes" id="UP000701999">
    <property type="component" value="Unassembled WGS sequence"/>
</dbReference>
<name>A0A9Q2QFE8_9GAMM</name>
<comment type="subcellular location">
    <subcellularLocation>
        <location evidence="1">Cell membrane</location>
        <topology evidence="1">Multi-pass membrane protein</topology>
    </subcellularLocation>
</comment>
<evidence type="ECO:0000256" key="6">
    <source>
        <dbReference type="ARBA" id="ARBA00023136"/>
    </source>
</evidence>
<dbReference type="InterPro" id="IPR036259">
    <property type="entry name" value="MFS_trans_sf"/>
</dbReference>
<proteinExistence type="predicted"/>
<keyword evidence="10" id="KW-1185">Reference proteome</keyword>
<feature type="transmembrane region" description="Helical" evidence="7">
    <location>
        <begin position="82"/>
        <end position="102"/>
    </location>
</feature>
<evidence type="ECO:0000256" key="5">
    <source>
        <dbReference type="ARBA" id="ARBA00022989"/>
    </source>
</evidence>
<evidence type="ECO:0000256" key="7">
    <source>
        <dbReference type="SAM" id="Phobius"/>
    </source>
</evidence>
<protein>
    <submittedName>
        <fullName evidence="9">Peptide transporter</fullName>
    </submittedName>
</protein>
<feature type="domain" description="Major facilitator superfamily (MFS) profile" evidence="8">
    <location>
        <begin position="17"/>
        <end position="139"/>
    </location>
</feature>
<evidence type="ECO:0000259" key="8">
    <source>
        <dbReference type="PROSITE" id="PS50850"/>
    </source>
</evidence>
<sequence>MSSQDINARDLREEKKVLAITSLAEFTERYGYYIIQSLLIFYLIDKFQISQDLLPSLVGTTLSMVYISAILGGFIAERYFGYYRAGLLGSLFMLSGFFILAYSTSQSMLYLGLSFISVSTGLIKSNMSAFIGRFMTSLV</sequence>
<gene>
    <name evidence="9" type="ORF">IB647_04620</name>
</gene>
<feature type="transmembrane region" description="Helical" evidence="7">
    <location>
        <begin position="109"/>
        <end position="131"/>
    </location>
</feature>
<keyword evidence="4 7" id="KW-0812">Transmembrane</keyword>
<dbReference type="PROSITE" id="PS50850">
    <property type="entry name" value="MFS"/>
    <property type="match status" value="1"/>
</dbReference>
<evidence type="ECO:0000256" key="2">
    <source>
        <dbReference type="ARBA" id="ARBA00022448"/>
    </source>
</evidence>
<dbReference type="AlphaFoldDB" id="A0A9Q2QFE8"/>
<feature type="transmembrane region" description="Helical" evidence="7">
    <location>
        <begin position="57"/>
        <end position="76"/>
    </location>
</feature>
<keyword evidence="6 7" id="KW-0472">Membrane</keyword>
<accession>A0A9Q2QFE8</accession>
<dbReference type="Pfam" id="PF00854">
    <property type="entry name" value="PTR2"/>
    <property type="match status" value="1"/>
</dbReference>
<dbReference type="PANTHER" id="PTHR23517">
    <property type="entry name" value="RESISTANCE PROTEIN MDTM, PUTATIVE-RELATED-RELATED"/>
    <property type="match status" value="1"/>
</dbReference>
<dbReference type="PANTHER" id="PTHR23517:SF15">
    <property type="entry name" value="PROTON-DEPENDENT OLIGOPEPTIDE FAMILY TRANSPORT PROTEIN"/>
    <property type="match status" value="1"/>
</dbReference>
<dbReference type="EMBL" id="JACVKN010000106">
    <property type="protein sequence ID" value="MBK2065003.1"/>
    <property type="molecule type" value="Genomic_DNA"/>
</dbReference>
<evidence type="ECO:0000313" key="10">
    <source>
        <dbReference type="Proteomes" id="UP000701999"/>
    </source>
</evidence>